<evidence type="ECO:0000313" key="2">
    <source>
        <dbReference type="Proteomes" id="UP000789920"/>
    </source>
</evidence>
<organism evidence="1 2">
    <name type="scientific">Racocetra persica</name>
    <dbReference type="NCBI Taxonomy" id="160502"/>
    <lineage>
        <taxon>Eukaryota</taxon>
        <taxon>Fungi</taxon>
        <taxon>Fungi incertae sedis</taxon>
        <taxon>Mucoromycota</taxon>
        <taxon>Glomeromycotina</taxon>
        <taxon>Glomeromycetes</taxon>
        <taxon>Diversisporales</taxon>
        <taxon>Gigasporaceae</taxon>
        <taxon>Racocetra</taxon>
    </lineage>
</organism>
<proteinExistence type="predicted"/>
<dbReference type="EMBL" id="CAJVQC010021016">
    <property type="protein sequence ID" value="CAG8711330.1"/>
    <property type="molecule type" value="Genomic_DNA"/>
</dbReference>
<reference evidence="1" key="1">
    <citation type="submission" date="2021-06" db="EMBL/GenBank/DDBJ databases">
        <authorList>
            <person name="Kallberg Y."/>
            <person name="Tangrot J."/>
            <person name="Rosling A."/>
        </authorList>
    </citation>
    <scope>NUCLEOTIDE SEQUENCE</scope>
    <source>
        <strain evidence="1">MA461A</strain>
    </source>
</reference>
<feature type="non-terminal residue" evidence="1">
    <location>
        <position position="1"/>
    </location>
</feature>
<protein>
    <submittedName>
        <fullName evidence="1">19175_t:CDS:1</fullName>
    </submittedName>
</protein>
<sequence length="379" mass="44039">YFDSEVTSLHSDSWGDFYQLYACLKSLFDLDGSLQNHEFIINGKNIKFGWSKEYLIDFIEKQKCSIDNPVRISDIRRGIKRSYMKMLGLLLILSKLGEPDEFYKLQTIRPICLNHHPPYASSTVPVSLHCSIFGKFKDFCKEAPKVEDNHFIYKICKKMTDFFKSEEERQTTANKMLFTYFGYEMQPLVLSRSRYTDGTISYSSVYHGLNVEFKWEDCCSNASPYLENFTIVGPYFSVSGAVLSDIAIIDPLTPMYPLIWQKDNEMMVSISRMFRALKKSLKLLEEHYKHVDKLAQDIPRTAHPVHPSFSDEIYCIAYVRAIQKHQYSLNTYRLLADTEYAPKVFATSVIPGNWLLVYIECLDNHSMLNHIAINLNNQE</sequence>
<keyword evidence="2" id="KW-1185">Reference proteome</keyword>
<comment type="caution">
    <text evidence="1">The sequence shown here is derived from an EMBL/GenBank/DDBJ whole genome shotgun (WGS) entry which is preliminary data.</text>
</comment>
<dbReference type="Proteomes" id="UP000789920">
    <property type="component" value="Unassembled WGS sequence"/>
</dbReference>
<name>A0ACA9PJI9_9GLOM</name>
<gene>
    <name evidence="1" type="ORF">RPERSI_LOCUS10563</name>
</gene>
<evidence type="ECO:0000313" key="1">
    <source>
        <dbReference type="EMBL" id="CAG8711330.1"/>
    </source>
</evidence>
<accession>A0ACA9PJI9</accession>